<keyword evidence="3" id="KW-1185">Reference proteome</keyword>
<comment type="caution">
    <text evidence="2">The sequence shown here is derived from an EMBL/GenBank/DDBJ whole genome shotgun (WGS) entry which is preliminary data.</text>
</comment>
<reference evidence="2" key="2">
    <citation type="submission" date="2020-11" db="EMBL/GenBank/DDBJ databases">
        <authorList>
            <person name="McCartney M.A."/>
            <person name="Auch B."/>
            <person name="Kono T."/>
            <person name="Mallez S."/>
            <person name="Becker A."/>
            <person name="Gohl D.M."/>
            <person name="Silverstein K.A.T."/>
            <person name="Koren S."/>
            <person name="Bechman K.B."/>
            <person name="Herman A."/>
            <person name="Abrahante J.E."/>
            <person name="Garbe J."/>
        </authorList>
    </citation>
    <scope>NUCLEOTIDE SEQUENCE</scope>
    <source>
        <strain evidence="2">Duluth1</strain>
        <tissue evidence="2">Whole animal</tissue>
    </source>
</reference>
<reference evidence="2" key="1">
    <citation type="journal article" date="2019" name="bioRxiv">
        <title>The Genome of the Zebra Mussel, Dreissena polymorpha: A Resource for Invasive Species Research.</title>
        <authorList>
            <person name="McCartney M.A."/>
            <person name="Auch B."/>
            <person name="Kono T."/>
            <person name="Mallez S."/>
            <person name="Zhang Y."/>
            <person name="Obille A."/>
            <person name="Becker A."/>
            <person name="Abrahante J.E."/>
            <person name="Garbe J."/>
            <person name="Badalamenti J.P."/>
            <person name="Herman A."/>
            <person name="Mangelson H."/>
            <person name="Liachko I."/>
            <person name="Sullivan S."/>
            <person name="Sone E.D."/>
            <person name="Koren S."/>
            <person name="Silverstein K.A.T."/>
            <person name="Beckman K.B."/>
            <person name="Gohl D.M."/>
        </authorList>
    </citation>
    <scope>NUCLEOTIDE SEQUENCE</scope>
    <source>
        <strain evidence="2">Duluth1</strain>
        <tissue evidence="2">Whole animal</tissue>
    </source>
</reference>
<dbReference type="AlphaFoldDB" id="A0A9D4I5F1"/>
<feature type="region of interest" description="Disordered" evidence="1">
    <location>
        <begin position="37"/>
        <end position="65"/>
    </location>
</feature>
<evidence type="ECO:0000313" key="3">
    <source>
        <dbReference type="Proteomes" id="UP000828390"/>
    </source>
</evidence>
<organism evidence="2 3">
    <name type="scientific">Dreissena polymorpha</name>
    <name type="common">Zebra mussel</name>
    <name type="synonym">Mytilus polymorpha</name>
    <dbReference type="NCBI Taxonomy" id="45954"/>
    <lineage>
        <taxon>Eukaryota</taxon>
        <taxon>Metazoa</taxon>
        <taxon>Spiralia</taxon>
        <taxon>Lophotrochozoa</taxon>
        <taxon>Mollusca</taxon>
        <taxon>Bivalvia</taxon>
        <taxon>Autobranchia</taxon>
        <taxon>Heteroconchia</taxon>
        <taxon>Euheterodonta</taxon>
        <taxon>Imparidentia</taxon>
        <taxon>Neoheterodontei</taxon>
        <taxon>Myida</taxon>
        <taxon>Dreissenoidea</taxon>
        <taxon>Dreissenidae</taxon>
        <taxon>Dreissena</taxon>
    </lineage>
</organism>
<sequence>MQKLPLLLTSIKHRPVAIVCKLSMAAVSPDNHHLTHITTQPSPSNRHNKITHPSSPSHCNHRPETISYQPSCSNLPLSTIL</sequence>
<feature type="compositionally biased region" description="Polar residues" evidence="1">
    <location>
        <begin position="37"/>
        <end position="58"/>
    </location>
</feature>
<evidence type="ECO:0000313" key="2">
    <source>
        <dbReference type="EMBL" id="KAH3747132.1"/>
    </source>
</evidence>
<name>A0A9D4I5F1_DREPO</name>
<protein>
    <submittedName>
        <fullName evidence="2">Uncharacterized protein</fullName>
    </submittedName>
</protein>
<dbReference type="Proteomes" id="UP000828390">
    <property type="component" value="Unassembled WGS sequence"/>
</dbReference>
<dbReference type="EMBL" id="JAIWYP010000010">
    <property type="protein sequence ID" value="KAH3747132.1"/>
    <property type="molecule type" value="Genomic_DNA"/>
</dbReference>
<proteinExistence type="predicted"/>
<accession>A0A9D4I5F1</accession>
<gene>
    <name evidence="2" type="ORF">DPMN_181554</name>
</gene>
<evidence type="ECO:0000256" key="1">
    <source>
        <dbReference type="SAM" id="MobiDB-lite"/>
    </source>
</evidence>